<organism evidence="2 3">
    <name type="scientific">Pseudoalteromonas distincta</name>
    <dbReference type="NCBI Taxonomy" id="77608"/>
    <lineage>
        <taxon>Bacteria</taxon>
        <taxon>Pseudomonadati</taxon>
        <taxon>Pseudomonadota</taxon>
        <taxon>Gammaproteobacteria</taxon>
        <taxon>Alteromonadales</taxon>
        <taxon>Pseudoalteromonadaceae</taxon>
        <taxon>Pseudoalteromonas</taxon>
    </lineage>
</organism>
<protein>
    <submittedName>
        <fullName evidence="2">Uncharacterized protein</fullName>
    </submittedName>
</protein>
<sequence length="249" mass="28791">MYNKKEVKEIIWKKWLFPDFSNKLTWFIGGTGAAIILTPTPFKHLFYNWLVDTFNLNSGIPYTLSDLQNSTADYSLGFGLIFLALLHNIAYRVLIYMTEQLSQNKKQAQIDVDKKLFIEFAALLPADGLDVCTLKDHDFGNAHYRGSFDSLEKFVNTWDNAQKSFLDEELESKRSHFLGKVKHFIYTLAVKSYPIGNGDVFSCIPDRYRGSYDWPDNVSEQISELNDLATELFELHREFILSTRLRLAC</sequence>
<gene>
    <name evidence="2" type="ORF">FFU37_16525</name>
</gene>
<keyword evidence="1" id="KW-1133">Transmembrane helix</keyword>
<reference evidence="2 3" key="1">
    <citation type="submission" date="2019-05" db="EMBL/GenBank/DDBJ databases">
        <title>Complete genome sequence of Pseudoalteromonas sp. 16-SW-7(T) isolated from the Okhotsk Sea, Russia.</title>
        <authorList>
            <person name="Nguyen T.H."/>
            <person name="Nedashkovskaya O.I."/>
            <person name="Kim S.-G."/>
        </authorList>
    </citation>
    <scope>NUCLEOTIDE SEQUENCE [LARGE SCALE GENOMIC DNA]</scope>
    <source>
        <strain evidence="2 3">16-SW-7</strain>
    </source>
</reference>
<dbReference type="Proteomes" id="UP000310065">
    <property type="component" value="Chromosome L1"/>
</dbReference>
<dbReference type="KEGG" id="pdv:FFU37_16525"/>
<name>A0A4V1HDV8_9GAMM</name>
<feature type="transmembrane region" description="Helical" evidence="1">
    <location>
        <begin position="24"/>
        <end position="42"/>
    </location>
</feature>
<evidence type="ECO:0000313" key="2">
    <source>
        <dbReference type="EMBL" id="QCU76125.1"/>
    </source>
</evidence>
<evidence type="ECO:0000256" key="1">
    <source>
        <dbReference type="SAM" id="Phobius"/>
    </source>
</evidence>
<feature type="transmembrane region" description="Helical" evidence="1">
    <location>
        <begin position="74"/>
        <end position="95"/>
    </location>
</feature>
<proteinExistence type="predicted"/>
<keyword evidence="1" id="KW-0472">Membrane</keyword>
<keyword evidence="1" id="KW-0812">Transmembrane</keyword>
<evidence type="ECO:0000313" key="3">
    <source>
        <dbReference type="Proteomes" id="UP000310065"/>
    </source>
</evidence>
<dbReference type="EMBL" id="CP040558">
    <property type="protein sequence ID" value="QCU76125.1"/>
    <property type="molecule type" value="Genomic_DNA"/>
</dbReference>
<dbReference type="AlphaFoldDB" id="A0A4V1HDV8"/>
<accession>A0A4V1HDV8</accession>